<name>A0A1Y1S2G0_9SPIO</name>
<dbReference type="EMBL" id="MWQY01000003">
    <property type="protein sequence ID" value="ORC37256.1"/>
    <property type="molecule type" value="Genomic_DNA"/>
</dbReference>
<feature type="domain" description="Baseplate J-like central" evidence="1">
    <location>
        <begin position="188"/>
        <end position="263"/>
    </location>
</feature>
<organism evidence="2 3">
    <name type="scientific">Marispirochaeta aestuarii</name>
    <dbReference type="NCBI Taxonomy" id="1963862"/>
    <lineage>
        <taxon>Bacteria</taxon>
        <taxon>Pseudomonadati</taxon>
        <taxon>Spirochaetota</taxon>
        <taxon>Spirochaetia</taxon>
        <taxon>Spirochaetales</taxon>
        <taxon>Spirochaetaceae</taxon>
        <taxon>Marispirochaeta</taxon>
    </lineage>
</organism>
<dbReference type="PANTHER" id="PTHR37829:SF3">
    <property type="entry name" value="PROTEIN JAYE-RELATED"/>
    <property type="match status" value="1"/>
</dbReference>
<evidence type="ECO:0000313" key="2">
    <source>
        <dbReference type="EMBL" id="ORC37256.1"/>
    </source>
</evidence>
<dbReference type="InterPro" id="IPR058531">
    <property type="entry name" value="Baseplate_J_M"/>
</dbReference>
<dbReference type="STRING" id="1963862.B4O97_03440"/>
<dbReference type="RefSeq" id="WP_083048355.1">
    <property type="nucleotide sequence ID" value="NZ_MWQY01000003.1"/>
</dbReference>
<accession>A0A1Y1S2G0</accession>
<sequence length="361" mass="38747">MITIPTIAEIRDQILSDIETQTGQEAPLLPRAVWRVLAAALAGALHLLYRVGAWLYDQIFTATMDDDALSLRGQEYGLTRTPAQKWIGTATVTGSGATIAIGTLFQDSGNVYQVTDALTFTTTGTLKLESLEGGEAVHLDVADTLSIVTPQAGVDNTITVASVTQSGADQETLSAFRSRILYRQQNIPQGGSVADYVLWATEVSGIAEAFAFQPSAGFVNIYPLLDVDDPADRIPDSTKLTEVENYVSDPERKPLNAQVSAVAFSELNFDVDISNLSPNTAAVKAAIETAIENYMYSRRPLQYDDQPNDLHTVSQVEIAKITADAGALVATVVLKNAGGSSIASYELDDSELAVLRTLSWV</sequence>
<evidence type="ECO:0000259" key="1">
    <source>
        <dbReference type="Pfam" id="PF26078"/>
    </source>
</evidence>
<reference evidence="2 3" key="1">
    <citation type="submission" date="2017-03" db="EMBL/GenBank/DDBJ databases">
        <title>Draft Genome sequence of Marispirochaeta sp. strain JC444.</title>
        <authorList>
            <person name="Shivani Y."/>
            <person name="Subhash Y."/>
            <person name="Sasikala C."/>
            <person name="Ramana C."/>
        </authorList>
    </citation>
    <scope>NUCLEOTIDE SEQUENCE [LARGE SCALE GENOMIC DNA]</scope>
    <source>
        <strain evidence="2 3">JC444</strain>
    </source>
</reference>
<dbReference type="PANTHER" id="PTHR37829">
    <property type="entry name" value="PHAGE-LIKE ELEMENT PBSX PROTEIN XKDT"/>
    <property type="match status" value="1"/>
</dbReference>
<dbReference type="AlphaFoldDB" id="A0A1Y1S2G0"/>
<proteinExistence type="predicted"/>
<dbReference type="Pfam" id="PF26078">
    <property type="entry name" value="Baseplate_J_M"/>
    <property type="match status" value="1"/>
</dbReference>
<evidence type="ECO:0000313" key="3">
    <source>
        <dbReference type="Proteomes" id="UP000192343"/>
    </source>
</evidence>
<protein>
    <recommendedName>
        <fullName evidence="1">Baseplate J-like central domain-containing protein</fullName>
    </recommendedName>
</protein>
<keyword evidence="3" id="KW-1185">Reference proteome</keyword>
<dbReference type="OrthoDB" id="1490614at2"/>
<comment type="caution">
    <text evidence="2">The sequence shown here is derived from an EMBL/GenBank/DDBJ whole genome shotgun (WGS) entry which is preliminary data.</text>
</comment>
<gene>
    <name evidence="2" type="ORF">B4O97_03440</name>
</gene>
<dbReference type="Proteomes" id="UP000192343">
    <property type="component" value="Unassembled WGS sequence"/>
</dbReference>
<dbReference type="InterPro" id="IPR052399">
    <property type="entry name" value="Phage_Baseplate_Assmbl_Protein"/>
</dbReference>